<accession>A0A3L6R3M5</accession>
<dbReference type="PANTHER" id="PTHR43329">
    <property type="entry name" value="EPOXIDE HYDROLASE"/>
    <property type="match status" value="1"/>
</dbReference>
<dbReference type="OrthoDB" id="408373at2759"/>
<comment type="similarity">
    <text evidence="2">Belongs to the AB hydrolase superfamily. Epoxide hydrolase family.</text>
</comment>
<sequence length="90" mass="10020">MNFYRCLDLNWELMAPWTAPKVAVPTKFVAGETAMAHKNKAAQEYILNGGLKGDVPGLEEVAVVAGGGHYLHLEKAEEVTEHIYDFIKKF</sequence>
<dbReference type="InterPro" id="IPR029058">
    <property type="entry name" value="AB_hydrolase_fold"/>
</dbReference>
<evidence type="ECO:0000256" key="1">
    <source>
        <dbReference type="ARBA" id="ARBA00022801"/>
    </source>
</evidence>
<dbReference type="AlphaFoldDB" id="A0A3L6R3M5"/>
<reference evidence="4" key="1">
    <citation type="journal article" date="2019" name="Nat. Commun.">
        <title>The genome of broomcorn millet.</title>
        <authorList>
            <person name="Zou C."/>
            <person name="Miki D."/>
            <person name="Li D."/>
            <person name="Tang Q."/>
            <person name="Xiao L."/>
            <person name="Rajput S."/>
            <person name="Deng P."/>
            <person name="Jia W."/>
            <person name="Huang R."/>
            <person name="Zhang M."/>
            <person name="Sun Y."/>
            <person name="Hu J."/>
            <person name="Fu X."/>
            <person name="Schnable P.S."/>
            <person name="Li F."/>
            <person name="Zhang H."/>
            <person name="Feng B."/>
            <person name="Zhu X."/>
            <person name="Liu R."/>
            <person name="Schnable J.C."/>
            <person name="Zhu J.-K."/>
            <person name="Zhang H."/>
        </authorList>
    </citation>
    <scope>NUCLEOTIDE SEQUENCE [LARGE SCALE GENOMIC DNA]</scope>
</reference>
<protein>
    <submittedName>
        <fullName evidence="3">Epoxide hydrolase 3</fullName>
    </submittedName>
</protein>
<dbReference type="Proteomes" id="UP000275267">
    <property type="component" value="Unassembled WGS sequence"/>
</dbReference>
<dbReference type="GO" id="GO:0016787">
    <property type="term" value="F:hydrolase activity"/>
    <property type="evidence" value="ECO:0007669"/>
    <property type="project" value="UniProtKB-KW"/>
</dbReference>
<organism evidence="3 4">
    <name type="scientific">Panicum miliaceum</name>
    <name type="common">Proso millet</name>
    <name type="synonym">Broomcorn millet</name>
    <dbReference type="NCBI Taxonomy" id="4540"/>
    <lineage>
        <taxon>Eukaryota</taxon>
        <taxon>Viridiplantae</taxon>
        <taxon>Streptophyta</taxon>
        <taxon>Embryophyta</taxon>
        <taxon>Tracheophyta</taxon>
        <taxon>Spermatophyta</taxon>
        <taxon>Magnoliopsida</taxon>
        <taxon>Liliopsida</taxon>
        <taxon>Poales</taxon>
        <taxon>Poaceae</taxon>
        <taxon>PACMAD clade</taxon>
        <taxon>Panicoideae</taxon>
        <taxon>Panicodae</taxon>
        <taxon>Paniceae</taxon>
        <taxon>Panicinae</taxon>
        <taxon>Panicum</taxon>
        <taxon>Panicum sect. Panicum</taxon>
    </lineage>
</organism>
<comment type="caution">
    <text evidence="3">The sequence shown here is derived from an EMBL/GenBank/DDBJ whole genome shotgun (WGS) entry which is preliminary data.</text>
</comment>
<proteinExistence type="inferred from homology"/>
<dbReference type="Gene3D" id="3.40.50.1820">
    <property type="entry name" value="alpha/beta hydrolase"/>
    <property type="match status" value="1"/>
</dbReference>
<name>A0A3L6R3M5_PANMI</name>
<evidence type="ECO:0000313" key="4">
    <source>
        <dbReference type="Proteomes" id="UP000275267"/>
    </source>
</evidence>
<keyword evidence="1 3" id="KW-0378">Hydrolase</keyword>
<keyword evidence="4" id="KW-1185">Reference proteome</keyword>
<dbReference type="PRINTS" id="PR00412">
    <property type="entry name" value="EPOXHYDRLASE"/>
</dbReference>
<gene>
    <name evidence="3" type="ORF">C2845_PM08G23000</name>
</gene>
<dbReference type="STRING" id="4540.A0A3L6R3M5"/>
<evidence type="ECO:0000256" key="2">
    <source>
        <dbReference type="ARBA" id="ARBA00038334"/>
    </source>
</evidence>
<dbReference type="InterPro" id="IPR000639">
    <property type="entry name" value="Epox_hydrolase-like"/>
</dbReference>
<dbReference type="SUPFAM" id="SSF53474">
    <property type="entry name" value="alpha/beta-Hydrolases"/>
    <property type="match status" value="1"/>
</dbReference>
<evidence type="ECO:0000313" key="3">
    <source>
        <dbReference type="EMBL" id="RLM93674.1"/>
    </source>
</evidence>
<dbReference type="EMBL" id="PQIB02000010">
    <property type="protein sequence ID" value="RLM93674.1"/>
    <property type="molecule type" value="Genomic_DNA"/>
</dbReference>